<accession>A0A8J3QN72</accession>
<proteinExistence type="predicted"/>
<evidence type="ECO:0000313" key="2">
    <source>
        <dbReference type="EMBL" id="GIH12785.1"/>
    </source>
</evidence>
<dbReference type="InterPro" id="IPR043129">
    <property type="entry name" value="ATPase_NBD"/>
</dbReference>
<dbReference type="Pfam" id="PF01869">
    <property type="entry name" value="BcrAD_BadFG"/>
    <property type="match status" value="1"/>
</dbReference>
<gene>
    <name evidence="2" type="ORF">Raf01_09570</name>
</gene>
<feature type="domain" description="ATPase BadF/BadG/BcrA/BcrD type" evidence="1">
    <location>
        <begin position="17"/>
        <end position="313"/>
    </location>
</feature>
<dbReference type="AlphaFoldDB" id="A0A8J3QN72"/>
<comment type="caution">
    <text evidence="2">The sequence shown here is derived from an EMBL/GenBank/DDBJ whole genome shotgun (WGS) entry which is preliminary data.</text>
</comment>
<dbReference type="InterPro" id="IPR052519">
    <property type="entry name" value="Euk-type_GlcNAc_Kinase"/>
</dbReference>
<dbReference type="PANTHER" id="PTHR43190:SF3">
    <property type="entry name" value="N-ACETYL-D-GLUCOSAMINE KINASE"/>
    <property type="match status" value="1"/>
</dbReference>
<dbReference type="GO" id="GO:0016301">
    <property type="term" value="F:kinase activity"/>
    <property type="evidence" value="ECO:0007669"/>
    <property type="project" value="UniProtKB-KW"/>
</dbReference>
<name>A0A8J3QN72_9ACTN</name>
<evidence type="ECO:0000313" key="3">
    <source>
        <dbReference type="Proteomes" id="UP000642748"/>
    </source>
</evidence>
<dbReference type="SUPFAM" id="SSF53067">
    <property type="entry name" value="Actin-like ATPase domain"/>
    <property type="match status" value="2"/>
</dbReference>
<sequence>MTEHGGVAAGEQLYVAIDGGNSKTHVVVGSTGGRLLGFAHGPTSSPHHIGVPGTLALLDSLVRQAVAQAGLPPDTVLSRADVYLAGVDLPVEVDTLSKAIGQTGWAAEYRVDNDLFALLRAGTVAPDSVVVTCGAGINCLGRRLDSRVARFLSLGEISGDWGGGHHLAMLALWHAARGEDGRGPATALTAVVAEHFGRSTVEEVSTGLHLGELARERVNELSPVLFAVADAGDAVARSVVARQAEEVVVMVAAAARRLELLDLPHTVVLGGSVLAARHPLLHNAVIEGITALAPRADIVVLSDPPVAGAALLAMDALAPADPVAEAALREAVRTAALAGSVAATSA</sequence>
<keyword evidence="3" id="KW-1185">Reference proteome</keyword>
<organism evidence="2 3">
    <name type="scientific">Rugosimonospora africana</name>
    <dbReference type="NCBI Taxonomy" id="556532"/>
    <lineage>
        <taxon>Bacteria</taxon>
        <taxon>Bacillati</taxon>
        <taxon>Actinomycetota</taxon>
        <taxon>Actinomycetes</taxon>
        <taxon>Micromonosporales</taxon>
        <taxon>Micromonosporaceae</taxon>
        <taxon>Rugosimonospora</taxon>
    </lineage>
</organism>
<dbReference type="Gene3D" id="3.30.420.40">
    <property type="match status" value="2"/>
</dbReference>
<dbReference type="RefSeq" id="WP_203916496.1">
    <property type="nucleotide sequence ID" value="NZ_BONZ01000010.1"/>
</dbReference>
<keyword evidence="2" id="KW-0418">Kinase</keyword>
<evidence type="ECO:0000259" key="1">
    <source>
        <dbReference type="Pfam" id="PF01869"/>
    </source>
</evidence>
<dbReference type="Proteomes" id="UP000642748">
    <property type="component" value="Unassembled WGS sequence"/>
</dbReference>
<dbReference type="PANTHER" id="PTHR43190">
    <property type="entry name" value="N-ACETYL-D-GLUCOSAMINE KINASE"/>
    <property type="match status" value="1"/>
</dbReference>
<dbReference type="InterPro" id="IPR002731">
    <property type="entry name" value="ATPase_BadF"/>
</dbReference>
<keyword evidence="2" id="KW-0808">Transferase</keyword>
<dbReference type="EMBL" id="BONZ01000010">
    <property type="protein sequence ID" value="GIH12785.1"/>
    <property type="molecule type" value="Genomic_DNA"/>
</dbReference>
<reference evidence="2" key="1">
    <citation type="submission" date="2021-01" db="EMBL/GenBank/DDBJ databases">
        <title>Whole genome shotgun sequence of Rugosimonospora africana NBRC 104875.</title>
        <authorList>
            <person name="Komaki H."/>
            <person name="Tamura T."/>
        </authorList>
    </citation>
    <scope>NUCLEOTIDE SEQUENCE</scope>
    <source>
        <strain evidence="2">NBRC 104875</strain>
    </source>
</reference>
<protein>
    <submittedName>
        <fullName evidence="2">N-acetylglucosamine kinase</fullName>
    </submittedName>
</protein>